<dbReference type="SUPFAM" id="SSF54826">
    <property type="entry name" value="Enolase N-terminal domain-like"/>
    <property type="match status" value="1"/>
</dbReference>
<dbReference type="SMART" id="SM00922">
    <property type="entry name" value="MR_MLE"/>
    <property type="match status" value="1"/>
</dbReference>
<evidence type="ECO:0000313" key="3">
    <source>
        <dbReference type="EMBL" id="MCW3784623.1"/>
    </source>
</evidence>
<sequence>MRIERVEVLCLQDPGASYNRFEGSYQNAVVVVHGDNGLCGIGESDTPPSVLRAIVEMPTYNSLAEGLGSILTGQELDDPRRLWDEMYRRTQWFGRHGAVLHAISALDIAIWDLFARSRGVPVHALLGGKRHDRLPVYATIYPLADTPDGITAQAEALRARGFRALKICVDPWWQDAPLVRLNLTHLRKVVGDACDLMLDVAQEFTRFDEIEGFLPLLEELDFKWIEAPFPLGNIADHARLRQKTRIPVGVGDLGFTTCREVTPFLDAGALDFVQPDVTMFGGLSEMTRLAAMLGPRRIVPHGYNSDITIAANLQFLSTRLEPELVEYSTSPALLRNRLAVGLAPVGEDGMIAVPDTPGLGVALNPEVVTCTRQVA</sequence>
<reference evidence="3 4" key="1">
    <citation type="submission" date="2022-10" db="EMBL/GenBank/DDBJ databases">
        <title>Defluviimonas sp. CAU 1641 isolated from mud.</title>
        <authorList>
            <person name="Kim W."/>
        </authorList>
    </citation>
    <scope>NUCLEOTIDE SEQUENCE [LARGE SCALE GENOMIC DNA]</scope>
    <source>
        <strain evidence="3 4">CAU 1641</strain>
    </source>
</reference>
<dbReference type="EMBL" id="JAPDOG010000052">
    <property type="protein sequence ID" value="MCW3784623.1"/>
    <property type="molecule type" value="Genomic_DNA"/>
</dbReference>
<dbReference type="InterPro" id="IPR013342">
    <property type="entry name" value="Mandelate_racemase_C"/>
</dbReference>
<proteinExistence type="predicted"/>
<dbReference type="SFLD" id="SFLDS00001">
    <property type="entry name" value="Enolase"/>
    <property type="match status" value="1"/>
</dbReference>
<dbReference type="Gene3D" id="3.20.20.120">
    <property type="entry name" value="Enolase-like C-terminal domain"/>
    <property type="match status" value="1"/>
</dbReference>
<dbReference type="InterPro" id="IPR029065">
    <property type="entry name" value="Enolase_C-like"/>
</dbReference>
<keyword evidence="1" id="KW-0456">Lyase</keyword>
<gene>
    <name evidence="3" type="ORF">OM960_24200</name>
</gene>
<dbReference type="PANTHER" id="PTHR48080">
    <property type="entry name" value="D-GALACTONATE DEHYDRATASE-RELATED"/>
    <property type="match status" value="1"/>
</dbReference>
<dbReference type="CDD" id="cd03316">
    <property type="entry name" value="MR_like"/>
    <property type="match status" value="1"/>
</dbReference>
<protein>
    <submittedName>
        <fullName evidence="3">Mandelate racemase/muconate lactonizing enzyme family protein</fullName>
    </submittedName>
</protein>
<organism evidence="3 4">
    <name type="scientific">Defluviimonas salinarum</name>
    <dbReference type="NCBI Taxonomy" id="2992147"/>
    <lineage>
        <taxon>Bacteria</taxon>
        <taxon>Pseudomonadati</taxon>
        <taxon>Pseudomonadota</taxon>
        <taxon>Alphaproteobacteria</taxon>
        <taxon>Rhodobacterales</taxon>
        <taxon>Paracoccaceae</taxon>
        <taxon>Albidovulum</taxon>
    </lineage>
</organism>
<keyword evidence="4" id="KW-1185">Reference proteome</keyword>
<evidence type="ECO:0000313" key="4">
    <source>
        <dbReference type="Proteomes" id="UP001207582"/>
    </source>
</evidence>
<evidence type="ECO:0000259" key="2">
    <source>
        <dbReference type="SMART" id="SM00922"/>
    </source>
</evidence>
<dbReference type="Pfam" id="PF13378">
    <property type="entry name" value="MR_MLE_C"/>
    <property type="match status" value="1"/>
</dbReference>
<feature type="domain" description="Mandelate racemase/muconate lactonizing enzyme C-terminal" evidence="2">
    <location>
        <begin position="147"/>
        <end position="247"/>
    </location>
</feature>
<dbReference type="InterPro" id="IPR036849">
    <property type="entry name" value="Enolase-like_C_sf"/>
</dbReference>
<dbReference type="RefSeq" id="WP_264773787.1">
    <property type="nucleotide sequence ID" value="NZ_JAPDOG010000052.1"/>
</dbReference>
<dbReference type="Proteomes" id="UP001207582">
    <property type="component" value="Unassembled WGS sequence"/>
</dbReference>
<name>A0ABT3JAR5_9RHOB</name>
<dbReference type="PANTHER" id="PTHR48080:SF2">
    <property type="entry name" value="D-GALACTONATE DEHYDRATASE"/>
    <property type="match status" value="1"/>
</dbReference>
<dbReference type="Gene3D" id="3.30.390.10">
    <property type="entry name" value="Enolase-like, N-terminal domain"/>
    <property type="match status" value="1"/>
</dbReference>
<comment type="caution">
    <text evidence="3">The sequence shown here is derived from an EMBL/GenBank/DDBJ whole genome shotgun (WGS) entry which is preliminary data.</text>
</comment>
<accession>A0ABT3JAR5</accession>
<dbReference type="SFLD" id="SFLDG00179">
    <property type="entry name" value="mandelate_racemase"/>
    <property type="match status" value="1"/>
</dbReference>
<dbReference type="SUPFAM" id="SSF51604">
    <property type="entry name" value="Enolase C-terminal domain-like"/>
    <property type="match status" value="1"/>
</dbReference>
<dbReference type="InterPro" id="IPR029017">
    <property type="entry name" value="Enolase-like_N"/>
</dbReference>
<dbReference type="InterPro" id="IPR013341">
    <property type="entry name" value="Mandelate_racemase_N_dom"/>
</dbReference>
<dbReference type="Pfam" id="PF02746">
    <property type="entry name" value="MR_MLE_N"/>
    <property type="match status" value="1"/>
</dbReference>
<evidence type="ECO:0000256" key="1">
    <source>
        <dbReference type="ARBA" id="ARBA00023239"/>
    </source>
</evidence>
<dbReference type="InterPro" id="IPR034593">
    <property type="entry name" value="DgoD-like"/>
</dbReference>